<dbReference type="Proteomes" id="UP000694559">
    <property type="component" value="Unplaced"/>
</dbReference>
<dbReference type="PANTHER" id="PTHR10903">
    <property type="entry name" value="GTPASE, IMAP FAMILY MEMBER-RELATED"/>
    <property type="match status" value="1"/>
</dbReference>
<keyword evidence="3" id="KW-0342">GTP-binding</keyword>
<dbReference type="OrthoDB" id="8954335at2759"/>
<sequence length="391" mass="43689">MQDTHRSEIGLLLDQTGVPQTSGTDRQLGPPRALSRPIYELDSREDAELRLILIGKSGGGKSATGNNMLGQKEFESLLEAKTTTLQCQKGEGTWQRRKIMVVDTPSMFDSEGYDEIVRQEIMACVELSQPGPHALILVTQVGRFTTEDATAAKCVWDIFGPESAKHTIVMFTCMEDLSGSPLQEYVQKLDNRNLWEVMRRCVCGYRICGFNNKAEGDERERQVVELMTMVRSTVVANGGRYYTNRLYRMPNVREEHVKAAWSRIEIVTVALSIWPDWHWSSLRTGWEGGGGLGRRQDGCLLQHPAGQNGAHWGHTRLPVSLFNLDGLRQPFVGPKWGAGRACGTLCLGCWRALQAGRLLFPGQVEALSSSSWALSWTPHLAADESVSHWRM</sequence>
<dbReference type="Pfam" id="PF04548">
    <property type="entry name" value="AIG1"/>
    <property type="match status" value="1"/>
</dbReference>
<evidence type="ECO:0000256" key="2">
    <source>
        <dbReference type="ARBA" id="ARBA00022741"/>
    </source>
</evidence>
<reference evidence="6" key="2">
    <citation type="submission" date="2025-09" db="UniProtKB">
        <authorList>
            <consortium name="Ensembl"/>
        </authorList>
    </citation>
    <scope>IDENTIFICATION</scope>
</reference>
<evidence type="ECO:0000256" key="4">
    <source>
        <dbReference type="SAM" id="MobiDB-lite"/>
    </source>
</evidence>
<dbReference type="AlphaFoldDB" id="A0A8C6XL98"/>
<dbReference type="GO" id="GO:0005525">
    <property type="term" value="F:GTP binding"/>
    <property type="evidence" value="ECO:0007669"/>
    <property type="project" value="UniProtKB-KW"/>
</dbReference>
<dbReference type="InterPro" id="IPR006703">
    <property type="entry name" value="G_AIG1"/>
</dbReference>
<comment type="similarity">
    <text evidence="1">Belongs to the TRAFAC class TrmE-Era-EngA-EngB-Septin-like GTPase superfamily. AIG1/Toc34/Toc159-like paraseptin GTPase family. IAN subfamily.</text>
</comment>
<feature type="domain" description="AIG1-type G" evidence="5">
    <location>
        <begin position="46"/>
        <end position="251"/>
    </location>
</feature>
<dbReference type="CDD" id="cd01852">
    <property type="entry name" value="AIG1"/>
    <property type="match status" value="1"/>
</dbReference>
<organism evidence="6 7">
    <name type="scientific">Naja naja</name>
    <name type="common">Indian cobra</name>
    <dbReference type="NCBI Taxonomy" id="35670"/>
    <lineage>
        <taxon>Eukaryota</taxon>
        <taxon>Metazoa</taxon>
        <taxon>Chordata</taxon>
        <taxon>Craniata</taxon>
        <taxon>Vertebrata</taxon>
        <taxon>Euteleostomi</taxon>
        <taxon>Lepidosauria</taxon>
        <taxon>Squamata</taxon>
        <taxon>Bifurcata</taxon>
        <taxon>Unidentata</taxon>
        <taxon>Episquamata</taxon>
        <taxon>Toxicofera</taxon>
        <taxon>Serpentes</taxon>
        <taxon>Colubroidea</taxon>
        <taxon>Elapidae</taxon>
        <taxon>Elapinae</taxon>
        <taxon>Naja</taxon>
    </lineage>
</organism>
<evidence type="ECO:0000256" key="1">
    <source>
        <dbReference type="ARBA" id="ARBA00008535"/>
    </source>
</evidence>
<proteinExistence type="inferred from homology"/>
<dbReference type="PROSITE" id="PS51720">
    <property type="entry name" value="G_AIG1"/>
    <property type="match status" value="1"/>
</dbReference>
<keyword evidence="7" id="KW-1185">Reference proteome</keyword>
<keyword evidence="2" id="KW-0547">Nucleotide-binding</keyword>
<feature type="region of interest" description="Disordered" evidence="4">
    <location>
        <begin position="1"/>
        <end position="35"/>
    </location>
</feature>
<protein>
    <recommendedName>
        <fullName evidence="5">AIG1-type G domain-containing protein</fullName>
    </recommendedName>
</protein>
<dbReference type="Ensembl" id="ENSNNAT00000016614.1">
    <property type="protein sequence ID" value="ENSNNAP00000015841.1"/>
    <property type="gene ID" value="ENSNNAG00000010676.1"/>
</dbReference>
<evidence type="ECO:0000313" key="6">
    <source>
        <dbReference type="Ensembl" id="ENSNNAP00000015841.1"/>
    </source>
</evidence>
<dbReference type="Gene3D" id="3.40.50.300">
    <property type="entry name" value="P-loop containing nucleotide triphosphate hydrolases"/>
    <property type="match status" value="1"/>
</dbReference>
<dbReference type="InterPro" id="IPR027417">
    <property type="entry name" value="P-loop_NTPase"/>
</dbReference>
<dbReference type="FunFam" id="3.40.50.300:FF:000366">
    <property type="entry name" value="GTPase, IMAP family member 2"/>
    <property type="match status" value="1"/>
</dbReference>
<evidence type="ECO:0000259" key="5">
    <source>
        <dbReference type="PROSITE" id="PS51720"/>
    </source>
</evidence>
<name>A0A8C6XL98_NAJNA</name>
<dbReference type="PANTHER" id="PTHR10903:SF73">
    <property type="entry name" value="GTPASE IMAP FAMILY MEMBER 8"/>
    <property type="match status" value="1"/>
</dbReference>
<accession>A0A8C6XL98</accession>
<reference evidence="6" key="1">
    <citation type="submission" date="2025-08" db="UniProtKB">
        <authorList>
            <consortium name="Ensembl"/>
        </authorList>
    </citation>
    <scope>IDENTIFICATION</scope>
</reference>
<dbReference type="GeneTree" id="ENSGT00940000154844"/>
<evidence type="ECO:0000313" key="7">
    <source>
        <dbReference type="Proteomes" id="UP000694559"/>
    </source>
</evidence>
<evidence type="ECO:0000256" key="3">
    <source>
        <dbReference type="ARBA" id="ARBA00023134"/>
    </source>
</evidence>
<dbReference type="SUPFAM" id="SSF52540">
    <property type="entry name" value="P-loop containing nucleoside triphosphate hydrolases"/>
    <property type="match status" value="1"/>
</dbReference>
<dbReference type="InterPro" id="IPR045058">
    <property type="entry name" value="GIMA/IAN/Toc"/>
</dbReference>